<evidence type="ECO:0000313" key="10">
    <source>
        <dbReference type="EMBL" id="ACO12987.1"/>
    </source>
</evidence>
<dbReference type="Pfam" id="PF02466">
    <property type="entry name" value="Tim17"/>
    <property type="match status" value="1"/>
</dbReference>
<accession>C1BVD4</accession>
<dbReference type="InterPro" id="IPR039175">
    <property type="entry name" value="TIM22"/>
</dbReference>
<comment type="subunit">
    <text evidence="9">Component of the TIM22 complex.</text>
</comment>
<evidence type="ECO:0000256" key="3">
    <source>
        <dbReference type="ARBA" id="ARBA00022692"/>
    </source>
</evidence>
<evidence type="ECO:0000313" key="11">
    <source>
        <dbReference type="EMBL" id="ADD38457.1"/>
    </source>
</evidence>
<name>C1BVD4_LEPSM</name>
<dbReference type="GO" id="GO:0045039">
    <property type="term" value="P:protein insertion into mitochondrial inner membrane"/>
    <property type="evidence" value="ECO:0007669"/>
    <property type="project" value="UniProtKB-UniRule"/>
</dbReference>
<comment type="function">
    <text evidence="8 9">Essential core component of the TIM22 complex, a complex that mediates the import and insertion of multi-pass transmembrane proteins into the mitochondrial inner membrane. In the TIM22 complex, it constitutes the voltage-activated and signal-gated channel. Forms a twin-pore translocase that uses the membrane potential as external driving force in 2 voltage-dependent steps.</text>
</comment>
<keyword evidence="5 9" id="KW-1133">Transmembrane helix</keyword>
<dbReference type="PANTHER" id="PTHR14110:SF0">
    <property type="entry name" value="MITOCHONDRIAL IMPORT INNER MEMBRANE TRANSLOCASE SUBUNIT TIM22"/>
    <property type="match status" value="1"/>
</dbReference>
<organism evidence="10">
    <name type="scientific">Lepeophtheirus salmonis</name>
    <name type="common">Salmon louse</name>
    <name type="synonym">Caligus salmonis</name>
    <dbReference type="NCBI Taxonomy" id="72036"/>
    <lineage>
        <taxon>Eukaryota</taxon>
        <taxon>Metazoa</taxon>
        <taxon>Ecdysozoa</taxon>
        <taxon>Arthropoda</taxon>
        <taxon>Crustacea</taxon>
        <taxon>Multicrustacea</taxon>
        <taxon>Hexanauplia</taxon>
        <taxon>Copepoda</taxon>
        <taxon>Siphonostomatoida</taxon>
        <taxon>Caligidae</taxon>
        <taxon>Lepeophtheirus</taxon>
    </lineage>
</organism>
<keyword evidence="9" id="KW-0811">Translocation</keyword>
<evidence type="ECO:0000256" key="6">
    <source>
        <dbReference type="ARBA" id="ARBA00023128"/>
    </source>
</evidence>
<evidence type="ECO:0000256" key="5">
    <source>
        <dbReference type="ARBA" id="ARBA00022989"/>
    </source>
</evidence>
<comment type="similarity">
    <text evidence="2 9">Belongs to the Tim17/Tim22/Tim23 family.</text>
</comment>
<evidence type="ECO:0000256" key="7">
    <source>
        <dbReference type="ARBA" id="ARBA00023136"/>
    </source>
</evidence>
<reference evidence="10" key="1">
    <citation type="submission" date="2009-06" db="EMBL/GenBank/DDBJ databases">
        <title>Lepeophtheirus salmonis ESTs and full-length cDNAs.</title>
        <authorList>
            <person name="Yasuike M."/>
            <person name="von Schalburg K."/>
            <person name="Cooper G."/>
            <person name="Leong J."/>
            <person name="Jones S.R.M."/>
            <person name="Koop B.F."/>
        </authorList>
    </citation>
    <scope>NUCLEOTIDE SEQUENCE</scope>
    <source>
        <strain evidence="10">Pacific form</strain>
        <tissue evidence="10">Whole</tissue>
    </source>
</reference>
<evidence type="ECO:0000256" key="4">
    <source>
        <dbReference type="ARBA" id="ARBA00022792"/>
    </source>
</evidence>
<keyword evidence="6 9" id="KW-0496">Mitochondrion</keyword>
<keyword evidence="7 9" id="KW-0472">Membrane</keyword>
<evidence type="ECO:0000256" key="9">
    <source>
        <dbReference type="RuleBase" id="RU367038"/>
    </source>
</evidence>
<comment type="subcellular location">
    <subcellularLocation>
        <location evidence="1 9">Mitochondrion inner membrane</location>
        <topology evidence="1 9">Multi-pass membrane protein</topology>
    </subcellularLocation>
</comment>
<feature type="transmembrane region" description="Helical" evidence="9">
    <location>
        <begin position="157"/>
        <end position="175"/>
    </location>
</feature>
<evidence type="ECO:0000256" key="8">
    <source>
        <dbReference type="ARBA" id="ARBA00024713"/>
    </source>
</evidence>
<protein>
    <recommendedName>
        <fullName evidence="9">Mitochondrial import inner membrane translocase subunit TIM22</fullName>
    </recommendedName>
</protein>
<reference evidence="11" key="2">
    <citation type="submission" date="2010-03" db="EMBL/GenBank/DDBJ databases">
        <title>Atlantic Lepeophtheirus salmonis ESTs and full-length cDNAs.</title>
        <authorList>
            <person name="Yasuike M."/>
            <person name="von Schalburg K."/>
            <person name="Cooper G."/>
            <person name="Leong J."/>
            <person name="Nilsen F."/>
            <person name="Jones S.R.M."/>
            <person name="Koop B.F."/>
        </authorList>
    </citation>
    <scope>NUCLEOTIDE SEQUENCE</scope>
    <source>
        <strain evidence="11">Atlantic form</strain>
        <tissue evidence="11">Mixed tissue</tissue>
    </source>
</reference>
<proteinExistence type="evidence at transcript level"/>
<dbReference type="PANTHER" id="PTHR14110">
    <property type="entry name" value="MITOCHONDRIAL IMPORT INNER MEMBRANE TRANSLOCASE SUBUNIT TIM22"/>
    <property type="match status" value="1"/>
</dbReference>
<keyword evidence="4 9" id="KW-0999">Mitochondrion inner membrane</keyword>
<feature type="transmembrane region" description="Helical" evidence="9">
    <location>
        <begin position="57"/>
        <end position="78"/>
    </location>
</feature>
<dbReference type="OrthoDB" id="75343at2759"/>
<dbReference type="EMBL" id="BT120759">
    <property type="protein sequence ID" value="ADD24399.1"/>
    <property type="molecule type" value="mRNA"/>
</dbReference>
<evidence type="ECO:0000256" key="2">
    <source>
        <dbReference type="ARBA" id="ARBA00008444"/>
    </source>
</evidence>
<dbReference type="AlphaFoldDB" id="C1BVD4"/>
<dbReference type="GO" id="GO:0030943">
    <property type="term" value="F:mitochondrion targeting sequence binding"/>
    <property type="evidence" value="ECO:0007669"/>
    <property type="project" value="TreeGrafter"/>
</dbReference>
<keyword evidence="9" id="KW-0813">Transport</keyword>
<dbReference type="EMBL" id="BT121527">
    <property type="protein sequence ID" value="ADD38457.1"/>
    <property type="molecule type" value="mRNA"/>
</dbReference>
<keyword evidence="3 9" id="KW-0812">Transmembrane</keyword>
<dbReference type="GO" id="GO:0042721">
    <property type="term" value="C:TIM22 mitochondrial import inner membrane insertion complex"/>
    <property type="evidence" value="ECO:0007669"/>
    <property type="project" value="UniProtKB-UniRule"/>
</dbReference>
<evidence type="ECO:0000256" key="1">
    <source>
        <dbReference type="ARBA" id="ARBA00004448"/>
    </source>
</evidence>
<sequence>MSSKNTPFTLSEFESVSKYLIGNNIRPYPNVLVPQCSGIARVQHRQEVYMQNFMESCVFRGCMSFVVGGALGAFLGLFSSSMAPHQASVQMTAKETLIDMKNTISSSAKNFAIVGLMFATTECAIESYRGKSDLSNAVYSGFATGGALGLRAGPVGALWGGCGFAAFSLAIDYFMHESSLFNPK</sequence>
<keyword evidence="9" id="KW-0653">Protein transport</keyword>
<dbReference type="GO" id="GO:0008320">
    <property type="term" value="F:protein transmembrane transporter activity"/>
    <property type="evidence" value="ECO:0007669"/>
    <property type="project" value="UniProtKB-UniRule"/>
</dbReference>
<gene>
    <name evidence="10" type="primary">TIM22</name>
</gene>
<dbReference type="EMBL" id="BT078563">
    <property type="protein sequence ID" value="ACO12987.1"/>
    <property type="molecule type" value="mRNA"/>
</dbReference>